<proteinExistence type="predicted"/>
<sequence length="355" mass="39389">MPLIDIRAHGGGFGGGKYRKNSYIRYTNLDGVVSPIVSTIVTLSSITSAAWIKANDGYLYGIDMTNRRVIKVDPNTGTVVSMTNFNRSIYQVMCLADKSGWAIINSTGYRMFVLNLDGTIRWEQTESIGGTIISTLSQKQNGDIIYTKDNQLRIYDANTGAEKKRFAFPVSVDLNNTFWGITPDENWFMAGNNAQAGRFYLFNLNDGLTWKLIYLNPNIGQASTFFGNGVKNVRVGNIQYFSYGWDANYLVAYDLTQIQNAAHNSTVNALYKFYCGGQYVNGSEYIPKENAIVTNVSGALTAVKPDLSGTLFTLGDFGGSVRFTEGQNYCLNGYNIVVPMIGFLKRSNIYFKIKG</sequence>
<name>A0A7W0BZB5_9BACL</name>
<dbReference type="EMBL" id="JACDUT010000002">
    <property type="protein sequence ID" value="MBA2874301.1"/>
    <property type="molecule type" value="Genomic_DNA"/>
</dbReference>
<dbReference type="RefSeq" id="WP_181555215.1">
    <property type="nucleotide sequence ID" value="NZ_JACDUT010000002.1"/>
</dbReference>
<dbReference type="SUPFAM" id="SSF50998">
    <property type="entry name" value="Quinoprotein alcohol dehydrogenase-like"/>
    <property type="match status" value="1"/>
</dbReference>
<gene>
    <name evidence="1" type="ORF">HNR31_001071</name>
</gene>
<accession>A0A7W0BZB5</accession>
<dbReference type="Gene3D" id="2.130.10.10">
    <property type="entry name" value="YVTN repeat-like/Quinoprotein amine dehydrogenase"/>
    <property type="match status" value="1"/>
</dbReference>
<evidence type="ECO:0000313" key="2">
    <source>
        <dbReference type="Proteomes" id="UP000523087"/>
    </source>
</evidence>
<protein>
    <submittedName>
        <fullName evidence="1">Uncharacterized protein</fullName>
    </submittedName>
</protein>
<reference evidence="1 2" key="1">
    <citation type="submission" date="2020-07" db="EMBL/GenBank/DDBJ databases">
        <title>Genomic Encyclopedia of Type Strains, Phase IV (KMG-IV): sequencing the most valuable type-strain genomes for metagenomic binning, comparative biology and taxonomic classification.</title>
        <authorList>
            <person name="Goeker M."/>
        </authorList>
    </citation>
    <scope>NUCLEOTIDE SEQUENCE [LARGE SCALE GENOMIC DNA]</scope>
    <source>
        <strain evidence="1 2">DSM 15730</strain>
    </source>
</reference>
<dbReference type="InterPro" id="IPR015943">
    <property type="entry name" value="WD40/YVTN_repeat-like_dom_sf"/>
</dbReference>
<organism evidence="1 2">
    <name type="scientific">Thermaerobacillus caldiproteolyticus</name>
    <dbReference type="NCBI Taxonomy" id="247480"/>
    <lineage>
        <taxon>Bacteria</taxon>
        <taxon>Bacillati</taxon>
        <taxon>Bacillota</taxon>
        <taxon>Bacilli</taxon>
        <taxon>Bacillales</taxon>
        <taxon>Anoxybacillaceae</taxon>
        <taxon>Thermaerobacillus</taxon>
    </lineage>
</organism>
<evidence type="ECO:0000313" key="1">
    <source>
        <dbReference type="EMBL" id="MBA2874301.1"/>
    </source>
</evidence>
<dbReference type="Proteomes" id="UP000523087">
    <property type="component" value="Unassembled WGS sequence"/>
</dbReference>
<dbReference type="InterPro" id="IPR011047">
    <property type="entry name" value="Quinoprotein_ADH-like_sf"/>
</dbReference>
<keyword evidence="2" id="KW-1185">Reference proteome</keyword>
<comment type="caution">
    <text evidence="1">The sequence shown here is derived from an EMBL/GenBank/DDBJ whole genome shotgun (WGS) entry which is preliminary data.</text>
</comment>
<dbReference type="AlphaFoldDB" id="A0A7W0BZB5"/>